<dbReference type="Pfam" id="PF04023">
    <property type="entry name" value="FeoA"/>
    <property type="match status" value="1"/>
</dbReference>
<dbReference type="InterPro" id="IPR052713">
    <property type="entry name" value="FeoA"/>
</dbReference>
<dbReference type="AlphaFoldDB" id="A0A6G7PXS0"/>
<dbReference type="RefSeq" id="WP_166032421.1">
    <property type="nucleotide sequence ID" value="NZ_CP048877.1"/>
</dbReference>
<dbReference type="GO" id="GO:0046914">
    <property type="term" value="F:transition metal ion binding"/>
    <property type="evidence" value="ECO:0007669"/>
    <property type="project" value="InterPro"/>
</dbReference>
<accession>A0A6G7PXS0</accession>
<dbReference type="InterPro" id="IPR008988">
    <property type="entry name" value="Transcriptional_repressor_C"/>
</dbReference>
<name>A0A6G7PXS0_9BACT</name>
<dbReference type="InterPro" id="IPR007167">
    <property type="entry name" value="Fe-transptr_FeoA-like"/>
</dbReference>
<sequence>MRSLDGFGAGARLRVVSVRGRGAVRRRILDMGLVPGVLLEIERVAPLGDPVTVRLRGYYLSLRREETRSIIVEPV</sequence>
<dbReference type="KEGG" id="tav:G4V39_07935"/>
<dbReference type="SUPFAM" id="SSF50037">
    <property type="entry name" value="C-terminal domain of transcriptional repressors"/>
    <property type="match status" value="1"/>
</dbReference>
<gene>
    <name evidence="2" type="ORF">G4V39_07935</name>
</gene>
<dbReference type="Proteomes" id="UP000502179">
    <property type="component" value="Chromosome"/>
</dbReference>
<dbReference type="SMART" id="SM00899">
    <property type="entry name" value="FeoA"/>
    <property type="match status" value="1"/>
</dbReference>
<dbReference type="Gene3D" id="2.30.30.90">
    <property type="match status" value="1"/>
</dbReference>
<evidence type="ECO:0000313" key="2">
    <source>
        <dbReference type="EMBL" id="QIJ72203.1"/>
    </source>
</evidence>
<evidence type="ECO:0000259" key="1">
    <source>
        <dbReference type="SMART" id="SM00899"/>
    </source>
</evidence>
<dbReference type="EMBL" id="CP048877">
    <property type="protein sequence ID" value="QIJ72203.1"/>
    <property type="molecule type" value="Genomic_DNA"/>
</dbReference>
<dbReference type="InterPro" id="IPR038157">
    <property type="entry name" value="FeoA_core_dom"/>
</dbReference>
<reference evidence="2 3" key="1">
    <citation type="submission" date="2020-02" db="EMBL/GenBank/DDBJ databases">
        <title>Genome analysis of Thermosulfuriphilus ammonigenes ST65T, an anaerobic thermophilic chemolithoautotrophic bacterium isolated from a deep-sea hydrothermal vent.</title>
        <authorList>
            <person name="Slobodkina G."/>
            <person name="Allioux M."/>
            <person name="Merkel A."/>
            <person name="Alain K."/>
            <person name="Jebbar M."/>
            <person name="Slobodkin A."/>
        </authorList>
    </citation>
    <scope>NUCLEOTIDE SEQUENCE [LARGE SCALE GENOMIC DNA]</scope>
    <source>
        <strain evidence="2 3">ST65</strain>
    </source>
</reference>
<feature type="domain" description="Ferrous iron transporter FeoA-like" evidence="1">
    <location>
        <begin position="2"/>
        <end position="74"/>
    </location>
</feature>
<evidence type="ECO:0000313" key="3">
    <source>
        <dbReference type="Proteomes" id="UP000502179"/>
    </source>
</evidence>
<dbReference type="PANTHER" id="PTHR42954">
    <property type="entry name" value="FE(2+) TRANSPORT PROTEIN A"/>
    <property type="match status" value="1"/>
</dbReference>
<proteinExistence type="predicted"/>
<dbReference type="PANTHER" id="PTHR42954:SF2">
    <property type="entry name" value="FE(2+) TRANSPORT PROTEIN A"/>
    <property type="match status" value="1"/>
</dbReference>
<keyword evidence="3" id="KW-1185">Reference proteome</keyword>
<protein>
    <submittedName>
        <fullName evidence="2">Iron transporter</fullName>
    </submittedName>
</protein>
<organism evidence="2 3">
    <name type="scientific">Thermosulfuriphilus ammonigenes</name>
    <dbReference type="NCBI Taxonomy" id="1936021"/>
    <lineage>
        <taxon>Bacteria</taxon>
        <taxon>Pseudomonadati</taxon>
        <taxon>Thermodesulfobacteriota</taxon>
        <taxon>Thermodesulfobacteria</taxon>
        <taxon>Thermodesulfobacteriales</taxon>
        <taxon>Thermodesulfobacteriaceae</taxon>
        <taxon>Thermosulfuriphilus</taxon>
    </lineage>
</organism>